<keyword evidence="3" id="KW-1185">Reference proteome</keyword>
<dbReference type="STRING" id="990371.SAMN05421813_12255"/>
<dbReference type="PANTHER" id="PTHR12526">
    <property type="entry name" value="GLYCOSYLTRANSFERASE"/>
    <property type="match status" value="1"/>
</dbReference>
<dbReference type="CDD" id="cd03801">
    <property type="entry name" value="GT4_PimA-like"/>
    <property type="match status" value="1"/>
</dbReference>
<evidence type="ECO:0000259" key="1">
    <source>
        <dbReference type="Pfam" id="PF00534"/>
    </source>
</evidence>
<dbReference type="AlphaFoldDB" id="A0A1G9VUP9"/>
<proteinExistence type="predicted"/>
<dbReference type="Gene3D" id="3.40.50.2000">
    <property type="entry name" value="Glycogen Phosphorylase B"/>
    <property type="match status" value="2"/>
</dbReference>
<dbReference type="SUPFAM" id="SSF53756">
    <property type="entry name" value="UDP-Glycosyltransferase/glycogen phosphorylase"/>
    <property type="match status" value="1"/>
</dbReference>
<dbReference type="EMBL" id="FNHH01000022">
    <property type="protein sequence ID" value="SDM75969.1"/>
    <property type="molecule type" value="Genomic_DNA"/>
</dbReference>
<sequence>MTKIAYFAIMHLSNGNEGYLTIYVLGHYRPGAADGLAEFNYQNVKLLKDYFDFQFIEFDQSKEQDHYTSYNSDSVLIHSFGSKNLPFYKLSLLFKNWLKNRNFSDSVFHLNHIYNLNNYLVARLLYQARIPYLITPHDSYVYCNAFKSEKSLIKRVYRDLFVHFIDKYVFDHASLIHALTNQCEPCLRLLTDSPIMVVPNQVSDMNLPLDLSVIKSQVCFIGRSDIYQKGIDRSLKGLNLYKKSLNDTPGIVFKIVGPADASSDILRRKLCKELDLEVGEDVIFTGRVDEVERNSIFKESRAYIHLSRFEGFGISVIQALSAYKPVIVSSQVPTSDTIRAYKAGYVVETDDDIAKALFEVFAMTDEEYIAMANNARLCYEENFNPGVVGPQLIALYKSAASTLE</sequence>
<protein>
    <submittedName>
        <fullName evidence="2">Glycosyltransferase involved in cell wall bisynthesis</fullName>
    </submittedName>
</protein>
<feature type="domain" description="Glycosyl transferase family 1" evidence="1">
    <location>
        <begin position="217"/>
        <end position="376"/>
    </location>
</feature>
<gene>
    <name evidence="2" type="ORF">SAMN05421813_12255</name>
</gene>
<reference evidence="3" key="1">
    <citation type="submission" date="2016-10" db="EMBL/GenBank/DDBJ databases">
        <authorList>
            <person name="Varghese N."/>
            <person name="Submissions S."/>
        </authorList>
    </citation>
    <scope>NUCLEOTIDE SEQUENCE [LARGE SCALE GENOMIC DNA]</scope>
    <source>
        <strain evidence="3">DSM 24536</strain>
    </source>
</reference>
<evidence type="ECO:0000313" key="2">
    <source>
        <dbReference type="EMBL" id="SDM75969.1"/>
    </source>
</evidence>
<evidence type="ECO:0000313" key="3">
    <source>
        <dbReference type="Proteomes" id="UP000199226"/>
    </source>
</evidence>
<dbReference type="Pfam" id="PF00534">
    <property type="entry name" value="Glycos_transf_1"/>
    <property type="match status" value="1"/>
</dbReference>
<dbReference type="Proteomes" id="UP000199226">
    <property type="component" value="Unassembled WGS sequence"/>
</dbReference>
<dbReference type="InterPro" id="IPR001296">
    <property type="entry name" value="Glyco_trans_1"/>
</dbReference>
<dbReference type="GO" id="GO:0016757">
    <property type="term" value="F:glycosyltransferase activity"/>
    <property type="evidence" value="ECO:0007669"/>
    <property type="project" value="InterPro"/>
</dbReference>
<organism evidence="2 3">
    <name type="scientific">Daejeonella rubra</name>
    <dbReference type="NCBI Taxonomy" id="990371"/>
    <lineage>
        <taxon>Bacteria</taxon>
        <taxon>Pseudomonadati</taxon>
        <taxon>Bacteroidota</taxon>
        <taxon>Sphingobacteriia</taxon>
        <taxon>Sphingobacteriales</taxon>
        <taxon>Sphingobacteriaceae</taxon>
        <taxon>Daejeonella</taxon>
    </lineage>
</organism>
<keyword evidence="2" id="KW-0808">Transferase</keyword>
<name>A0A1G9VUP9_9SPHI</name>
<accession>A0A1G9VUP9</accession>